<gene>
    <name evidence="1" type="ORF">S01H4_59009</name>
</gene>
<accession>X1CCL9</accession>
<sequence>WTKKMIKQKLCGRQSGVVMLVRTEESIVG</sequence>
<protein>
    <submittedName>
        <fullName evidence="1">Uncharacterized protein</fullName>
    </submittedName>
</protein>
<dbReference type="EMBL" id="BART01034545">
    <property type="protein sequence ID" value="GAH05961.1"/>
    <property type="molecule type" value="Genomic_DNA"/>
</dbReference>
<proteinExistence type="predicted"/>
<name>X1CCL9_9ZZZZ</name>
<comment type="caution">
    <text evidence="1">The sequence shown here is derived from an EMBL/GenBank/DDBJ whole genome shotgun (WGS) entry which is preliminary data.</text>
</comment>
<reference evidence="1" key="1">
    <citation type="journal article" date="2014" name="Front. Microbiol.">
        <title>High frequency of phylogenetically diverse reductive dehalogenase-homologous genes in deep subseafloor sedimentary metagenomes.</title>
        <authorList>
            <person name="Kawai M."/>
            <person name="Futagami T."/>
            <person name="Toyoda A."/>
            <person name="Takaki Y."/>
            <person name="Nishi S."/>
            <person name="Hori S."/>
            <person name="Arai W."/>
            <person name="Tsubouchi T."/>
            <person name="Morono Y."/>
            <person name="Uchiyama I."/>
            <person name="Ito T."/>
            <person name="Fujiyama A."/>
            <person name="Inagaki F."/>
            <person name="Takami H."/>
        </authorList>
    </citation>
    <scope>NUCLEOTIDE SEQUENCE</scope>
    <source>
        <strain evidence="1">Expedition CK06-06</strain>
    </source>
</reference>
<dbReference type="AlphaFoldDB" id="X1CCL9"/>
<evidence type="ECO:0000313" key="1">
    <source>
        <dbReference type="EMBL" id="GAH05961.1"/>
    </source>
</evidence>
<organism evidence="1">
    <name type="scientific">marine sediment metagenome</name>
    <dbReference type="NCBI Taxonomy" id="412755"/>
    <lineage>
        <taxon>unclassified sequences</taxon>
        <taxon>metagenomes</taxon>
        <taxon>ecological metagenomes</taxon>
    </lineage>
</organism>
<feature type="non-terminal residue" evidence="1">
    <location>
        <position position="1"/>
    </location>
</feature>